<evidence type="ECO:0000313" key="4">
    <source>
        <dbReference type="Proteomes" id="UP000323664"/>
    </source>
</evidence>
<dbReference type="InterPro" id="IPR002575">
    <property type="entry name" value="Aminoglycoside_PTrfase"/>
</dbReference>
<dbReference type="PANTHER" id="PTHR21310:SF15">
    <property type="entry name" value="AMINOGLYCOSIDE PHOSPHOTRANSFERASE DOMAIN-CONTAINING PROTEIN"/>
    <property type="match status" value="1"/>
</dbReference>
<feature type="region of interest" description="Disordered" evidence="1">
    <location>
        <begin position="33"/>
        <end position="61"/>
    </location>
</feature>
<dbReference type="Gene3D" id="3.90.1200.10">
    <property type="match status" value="1"/>
</dbReference>
<feature type="compositionally biased region" description="Basic and acidic residues" evidence="1">
    <location>
        <begin position="44"/>
        <end position="57"/>
    </location>
</feature>
<dbReference type="SUPFAM" id="SSF56112">
    <property type="entry name" value="Protein kinase-like (PK-like)"/>
    <property type="match status" value="1"/>
</dbReference>
<protein>
    <submittedName>
        <fullName evidence="3">Aminoglycoside phosphotransferase family protein</fullName>
    </submittedName>
</protein>
<comment type="caution">
    <text evidence="3">The sequence shown here is derived from an EMBL/GenBank/DDBJ whole genome shotgun (WGS) entry which is preliminary data.</text>
</comment>
<dbReference type="InterPro" id="IPR011009">
    <property type="entry name" value="Kinase-like_dom_sf"/>
</dbReference>
<dbReference type="EMBL" id="RIAS01000005">
    <property type="protein sequence ID" value="KAA8784536.1"/>
    <property type="molecule type" value="Genomic_DNA"/>
</dbReference>
<dbReference type="InterPro" id="IPR051678">
    <property type="entry name" value="AGP_Transferase"/>
</dbReference>
<gene>
    <name evidence="3" type="ORF">EC604_11840</name>
</gene>
<proteinExistence type="predicted"/>
<evidence type="ECO:0000313" key="3">
    <source>
        <dbReference type="EMBL" id="KAA8784536.1"/>
    </source>
</evidence>
<name>A0A5M9WSD0_PAEAM</name>
<dbReference type="Pfam" id="PF01636">
    <property type="entry name" value="APH"/>
    <property type="match status" value="1"/>
</dbReference>
<organism evidence="3 4">
    <name type="scientific">Paenibacillus amylolyticus</name>
    <dbReference type="NCBI Taxonomy" id="1451"/>
    <lineage>
        <taxon>Bacteria</taxon>
        <taxon>Bacillati</taxon>
        <taxon>Bacillota</taxon>
        <taxon>Bacilli</taxon>
        <taxon>Bacillales</taxon>
        <taxon>Paenibacillaceae</taxon>
        <taxon>Paenibacillus</taxon>
    </lineage>
</organism>
<dbReference type="AlphaFoldDB" id="A0A5M9WSD0"/>
<dbReference type="PANTHER" id="PTHR21310">
    <property type="entry name" value="AMINOGLYCOSIDE PHOSPHOTRANSFERASE-RELATED-RELATED"/>
    <property type="match status" value="1"/>
</dbReference>
<evidence type="ECO:0000256" key="1">
    <source>
        <dbReference type="SAM" id="MobiDB-lite"/>
    </source>
</evidence>
<evidence type="ECO:0000259" key="2">
    <source>
        <dbReference type="Pfam" id="PF01636"/>
    </source>
</evidence>
<feature type="domain" description="Aminoglycoside phosphotransferase" evidence="2">
    <location>
        <begin position="92"/>
        <end position="326"/>
    </location>
</feature>
<reference evidence="3 4" key="1">
    <citation type="journal article" date="2019" name="J. Ind. Microbiol. Biotechnol.">
        <title>Paenibacillus amylolyticus 27C64 has a diverse set of carbohydrate-active enzymes and complete pectin deconstruction system.</title>
        <authorList>
            <person name="Keggi C."/>
            <person name="Doran-Peterson J."/>
        </authorList>
    </citation>
    <scope>NUCLEOTIDE SEQUENCE [LARGE SCALE GENOMIC DNA]</scope>
    <source>
        <strain evidence="3 4">27C64</strain>
    </source>
</reference>
<dbReference type="Proteomes" id="UP000323664">
    <property type="component" value="Unassembled WGS sequence"/>
</dbReference>
<dbReference type="GO" id="GO:0016740">
    <property type="term" value="F:transferase activity"/>
    <property type="evidence" value="ECO:0007669"/>
    <property type="project" value="UniProtKB-KW"/>
</dbReference>
<keyword evidence="3" id="KW-0808">Transferase</keyword>
<accession>A0A5M9WSD0</accession>
<sequence length="399" mass="44853">MDHKGTVPGGAVCLFIYKGLEYWIVLSRRERKEGNDVAHQPNQHPDKQQHPNQHQDQKLNSGLHSPISAKVLHALVHRHFGDHVVVKQFGLLQGGLFNTTYRIQLEHTAITDVILRLAPEGVQPLQLTNENGGVTTECDPLFSFERKMMAAEPTIYEYYRKAGIPAPEVLACDDSAQDVRRTYMFMAFIPSVQLDHASIEEKDKTHLYTQLGMYTAAMHRIEGASFGWPQADGAIRGSEHWSEVLLAIADETSKKAAQIGFMPGVGEKIMAIFKQNKALFDQIKQPVLVHNDLWAANVLVHGEQGEMSIAAVIDGDRSMFADREYEAILNTDSVAFHAGYGRPLESSPAGHARRLAYRILSSYFNAYVHQHQVDQPEDGRIFEERTLDLLEKWKIGQSC</sequence>